<evidence type="ECO:0000259" key="4">
    <source>
        <dbReference type="PROSITE" id="PS50893"/>
    </source>
</evidence>
<keyword evidence="1" id="KW-0547">Nucleotide-binding</keyword>
<name>V6LXL1_9EUKA</name>
<evidence type="ECO:0000313" key="7">
    <source>
        <dbReference type="EMBL" id="KAH0575047.1"/>
    </source>
</evidence>
<dbReference type="InterPro" id="IPR017896">
    <property type="entry name" value="4Fe4S_Fe-S-bd"/>
</dbReference>
<dbReference type="Pfam" id="PF00037">
    <property type="entry name" value="Fer4"/>
    <property type="match status" value="1"/>
</dbReference>
<dbReference type="PROSITE" id="PS00198">
    <property type="entry name" value="4FE4S_FER_1"/>
    <property type="match status" value="1"/>
</dbReference>
<feature type="region of interest" description="Disordered" evidence="3">
    <location>
        <begin position="348"/>
        <end position="373"/>
    </location>
</feature>
<reference evidence="7" key="2">
    <citation type="submission" date="2020-12" db="EMBL/GenBank/DDBJ databases">
        <title>New Spironucleus salmonicida genome in near-complete chromosomes.</title>
        <authorList>
            <person name="Xu F."/>
            <person name="Kurt Z."/>
            <person name="Jimenez-Gonzalez A."/>
            <person name="Astvaldsson A."/>
            <person name="Andersson J.O."/>
            <person name="Svard S.G."/>
        </authorList>
    </citation>
    <scope>NUCLEOTIDE SEQUENCE</scope>
    <source>
        <strain evidence="7">ATCC 50377</strain>
    </source>
</reference>
<keyword evidence="8" id="KW-1185">Reference proteome</keyword>
<dbReference type="GO" id="GO:0016887">
    <property type="term" value="F:ATP hydrolysis activity"/>
    <property type="evidence" value="ECO:0007669"/>
    <property type="project" value="InterPro"/>
</dbReference>
<evidence type="ECO:0000313" key="8">
    <source>
        <dbReference type="Proteomes" id="UP000018208"/>
    </source>
</evidence>
<evidence type="ECO:0000256" key="1">
    <source>
        <dbReference type="ARBA" id="ARBA00022741"/>
    </source>
</evidence>
<dbReference type="SUPFAM" id="SSF52540">
    <property type="entry name" value="P-loop containing nucleoside triphosphate hydrolases"/>
    <property type="match status" value="2"/>
</dbReference>
<feature type="domain" description="ABC transporter" evidence="4">
    <location>
        <begin position="377"/>
        <end position="601"/>
    </location>
</feature>
<dbReference type="InterPro" id="IPR027417">
    <property type="entry name" value="P-loop_NTPase"/>
</dbReference>
<dbReference type="SUPFAM" id="SSF54862">
    <property type="entry name" value="4Fe-4S ferredoxins"/>
    <property type="match status" value="1"/>
</dbReference>
<dbReference type="PROSITE" id="PS51379">
    <property type="entry name" value="4FE4S_FER_2"/>
    <property type="match status" value="2"/>
</dbReference>
<dbReference type="FunFam" id="3.40.50.300:FF:000152">
    <property type="entry name" value="ATP-binding cassette, sub-family E, member 1"/>
    <property type="match status" value="1"/>
</dbReference>
<dbReference type="InterPro" id="IPR003593">
    <property type="entry name" value="AAA+_ATPase"/>
</dbReference>
<evidence type="ECO:0000256" key="2">
    <source>
        <dbReference type="ARBA" id="ARBA00022840"/>
    </source>
</evidence>
<feature type="domain" description="4Fe-4S ferredoxin-type" evidence="5">
    <location>
        <begin position="14"/>
        <end position="46"/>
    </location>
</feature>
<accession>V6LXL1</accession>
<dbReference type="GO" id="GO:0005524">
    <property type="term" value="F:ATP binding"/>
    <property type="evidence" value="ECO:0007669"/>
    <property type="project" value="UniProtKB-KW"/>
</dbReference>
<dbReference type="InterPro" id="IPR007209">
    <property type="entry name" value="RNaseL-inhib-like_metal-bd_dom"/>
</dbReference>
<dbReference type="OrthoDB" id="6593433at2759"/>
<dbReference type="Gene3D" id="3.40.50.300">
    <property type="entry name" value="P-loop containing nucleotide triphosphate hydrolases"/>
    <property type="match status" value="2"/>
</dbReference>
<dbReference type="VEuPathDB" id="GiardiaDB:SS50377_22668"/>
<dbReference type="AlphaFoldDB" id="V6LXL1"/>
<feature type="domain" description="ABC transporter" evidence="4">
    <location>
        <begin position="77"/>
        <end position="328"/>
    </location>
</feature>
<dbReference type="InterPro" id="IPR013283">
    <property type="entry name" value="RLI1"/>
</dbReference>
<gene>
    <name evidence="6" type="ORF">SS50377_10758</name>
    <name evidence="7" type="ORF">SS50377_22668</name>
</gene>
<dbReference type="PROSITE" id="PS50893">
    <property type="entry name" value="ABC_TRANSPORTER_2"/>
    <property type="match status" value="2"/>
</dbReference>
<dbReference type="Pfam" id="PF00005">
    <property type="entry name" value="ABC_tran"/>
    <property type="match status" value="2"/>
</dbReference>
<organism evidence="6">
    <name type="scientific">Spironucleus salmonicida</name>
    <dbReference type="NCBI Taxonomy" id="348837"/>
    <lineage>
        <taxon>Eukaryota</taxon>
        <taxon>Metamonada</taxon>
        <taxon>Diplomonadida</taxon>
        <taxon>Hexamitidae</taxon>
        <taxon>Hexamitinae</taxon>
        <taxon>Spironucleus</taxon>
    </lineage>
</organism>
<keyword evidence="2" id="KW-0067">ATP-binding</keyword>
<feature type="compositionally biased region" description="Basic and acidic residues" evidence="3">
    <location>
        <begin position="351"/>
        <end position="365"/>
    </location>
</feature>
<dbReference type="EMBL" id="AUWU02000003">
    <property type="protein sequence ID" value="KAH0575047.1"/>
    <property type="molecule type" value="Genomic_DNA"/>
</dbReference>
<sequence length="641" mass="72228">MSQKGKSKTDQVTRIAVVNPDRCRPQKCGLQCRSFCPVNKLEKKCIVVTQTSKRALISENMCIGCDICVKKCPTDAIRIVNLPSTLDSQVSFRYAENSFRLHRLPTPRPGQVLGLVGENGTGKSTALQILCNELRPNFGDFKTDWDTQEIIKRFRGSELQTYFARLYNSEMDVGLKLQYVDSINKTEKAKNTVEKMFSKYIKRNSEFTNSVLEKLQLKGLMQRQVAQLSGGELQRFALAYVIVRDYDCYLIDEPSSYLDVKQRLAVGQVIRELVENNSDKYCIVVEHDLAILDYMSDFVSLLYGQPGVYGIITLPFSVRDGINIFLKGYIPTENMRFRDTELRFKIQQAQEQKEEPAKKGKKQQEVEAPAEEELPEVKPTYITSYPDMQIKLGQFTLNITGGDFMTSQIVLILGENGTGKSTFVKTIAGAKGYDPILKPGDSIPKLPVSYKPQTIAPNADSSVSDFLNNRIPETFNNRGFVESVVKPLQIQHLLDRELKQLSGGELQRVATILALGKQAEVYLIDEPSAYLDATQRLIVAKVIKRFILSCAKCCYIVEHDFLMSLYLADRVIVFQGEPGVDCTANAPVSLVDGMNQFLKVVGVTFRRDAESLRPRVNKLNSSKDKDQKLTGLYFGEFMDAE</sequence>
<dbReference type="SMART" id="SM00382">
    <property type="entry name" value="AAA"/>
    <property type="match status" value="2"/>
</dbReference>
<proteinExistence type="predicted"/>
<dbReference type="PRINTS" id="PR01868">
    <property type="entry name" value="ABCEFAMILY"/>
</dbReference>
<dbReference type="Pfam" id="PF04068">
    <property type="entry name" value="Fer4_RLI"/>
    <property type="match status" value="1"/>
</dbReference>
<dbReference type="PANTHER" id="PTHR19248">
    <property type="entry name" value="ATP-BINDING TRANSPORT PROTEIN-RELATED"/>
    <property type="match status" value="1"/>
</dbReference>
<evidence type="ECO:0000256" key="3">
    <source>
        <dbReference type="SAM" id="MobiDB-lite"/>
    </source>
</evidence>
<protein>
    <submittedName>
        <fullName evidence="6">RNase L inhibitor</fullName>
    </submittedName>
</protein>
<feature type="domain" description="4Fe-4S ferredoxin-type" evidence="5">
    <location>
        <begin position="53"/>
        <end position="82"/>
    </location>
</feature>
<reference evidence="6 7" key="1">
    <citation type="journal article" date="2014" name="PLoS Genet.">
        <title>The Genome of Spironucleus salmonicida Highlights a Fish Pathogen Adapted to Fluctuating Environments.</title>
        <authorList>
            <person name="Xu F."/>
            <person name="Jerlstrom-Hultqvist J."/>
            <person name="Einarsson E."/>
            <person name="Astvaldsson A."/>
            <person name="Svard S.G."/>
            <person name="Andersson J.O."/>
        </authorList>
    </citation>
    <scope>NUCLEOTIDE SEQUENCE</scope>
    <source>
        <strain evidence="7">ATCC 50377</strain>
    </source>
</reference>
<dbReference type="InterPro" id="IPR003439">
    <property type="entry name" value="ABC_transporter-like_ATP-bd"/>
</dbReference>
<dbReference type="InterPro" id="IPR017900">
    <property type="entry name" value="4Fe4S_Fe_S_CS"/>
</dbReference>
<dbReference type="Proteomes" id="UP000018208">
    <property type="component" value="Unassembled WGS sequence"/>
</dbReference>
<dbReference type="EMBL" id="KI545969">
    <property type="protein sequence ID" value="EST48988.1"/>
    <property type="molecule type" value="Genomic_DNA"/>
</dbReference>
<evidence type="ECO:0000259" key="5">
    <source>
        <dbReference type="PROSITE" id="PS51379"/>
    </source>
</evidence>
<evidence type="ECO:0000313" key="6">
    <source>
        <dbReference type="EMBL" id="EST48988.1"/>
    </source>
</evidence>
<dbReference type="FunFam" id="3.40.50.300:FF:001546">
    <property type="entry name" value="RNase L inhibitor homolog"/>
    <property type="match status" value="1"/>
</dbReference>
<dbReference type="NCBIfam" id="NF009945">
    <property type="entry name" value="PRK13409.1"/>
    <property type="match status" value="1"/>
</dbReference>